<feature type="region of interest" description="Disordered" evidence="1">
    <location>
        <begin position="47"/>
        <end position="97"/>
    </location>
</feature>
<protein>
    <submittedName>
        <fullName evidence="2">Uncharacterized protein</fullName>
    </submittedName>
</protein>
<reference evidence="2" key="1">
    <citation type="submission" date="2019-12" db="EMBL/GenBank/DDBJ databases">
        <title>Genome sequencing and annotation of Brassica cretica.</title>
        <authorList>
            <person name="Studholme D.J."/>
            <person name="Sarris P.F."/>
        </authorList>
    </citation>
    <scope>NUCLEOTIDE SEQUENCE</scope>
    <source>
        <strain evidence="2">PFS-001/15</strain>
        <tissue evidence="2">Leaf</tissue>
    </source>
</reference>
<organism evidence="2 3">
    <name type="scientific">Brassica cretica</name>
    <name type="common">Mustard</name>
    <dbReference type="NCBI Taxonomy" id="69181"/>
    <lineage>
        <taxon>Eukaryota</taxon>
        <taxon>Viridiplantae</taxon>
        <taxon>Streptophyta</taxon>
        <taxon>Embryophyta</taxon>
        <taxon>Tracheophyta</taxon>
        <taxon>Spermatophyta</taxon>
        <taxon>Magnoliopsida</taxon>
        <taxon>eudicotyledons</taxon>
        <taxon>Gunneridae</taxon>
        <taxon>Pentapetalae</taxon>
        <taxon>rosids</taxon>
        <taxon>malvids</taxon>
        <taxon>Brassicales</taxon>
        <taxon>Brassicaceae</taxon>
        <taxon>Brassiceae</taxon>
        <taxon>Brassica</taxon>
    </lineage>
</organism>
<comment type="caution">
    <text evidence="2">The sequence shown here is derived from an EMBL/GenBank/DDBJ whole genome shotgun (WGS) entry which is preliminary data.</text>
</comment>
<feature type="compositionally biased region" description="Low complexity" evidence="1">
    <location>
        <begin position="47"/>
        <end position="57"/>
    </location>
</feature>
<evidence type="ECO:0000256" key="1">
    <source>
        <dbReference type="SAM" id="MobiDB-lite"/>
    </source>
</evidence>
<dbReference type="AlphaFoldDB" id="A0A8S9FXC4"/>
<sequence length="182" mass="20250">MMTSCGFSVAEIIFLGQYYNGYGYMPLPPPIDPRMYGAAPYGGYPMYGGHQQQQQQQPDLHSCGFGSQTPHSSDYALYPKLDPNDATPPPAPNFSGAATSMPPEFSPYVSPSPTPKNELFSFLSLKIDTIELMGSAFSYKSCQEWRAILTDHIKVLCSIQFSSVTFLDFIRREAKNGLTRHR</sequence>
<dbReference type="Proteomes" id="UP000712281">
    <property type="component" value="Unassembled WGS sequence"/>
</dbReference>
<evidence type="ECO:0000313" key="2">
    <source>
        <dbReference type="EMBL" id="KAF2537076.1"/>
    </source>
</evidence>
<proteinExistence type="predicted"/>
<accession>A0A8S9FXC4</accession>
<evidence type="ECO:0000313" key="3">
    <source>
        <dbReference type="Proteomes" id="UP000712281"/>
    </source>
</evidence>
<dbReference type="EMBL" id="QGKW02002228">
    <property type="protein sequence ID" value="KAF2537076.1"/>
    <property type="molecule type" value="Genomic_DNA"/>
</dbReference>
<gene>
    <name evidence="2" type="ORF">F2Q68_00019985</name>
</gene>
<name>A0A8S9FXC4_BRACR</name>